<dbReference type="EMBL" id="JN227533">
    <property type="protein sequence ID" value="AEQ32292.1"/>
    <property type="molecule type" value="Genomic_DNA"/>
</dbReference>
<evidence type="ECO:0000313" key="4">
    <source>
        <dbReference type="Proteomes" id="UP000174965"/>
    </source>
</evidence>
<keyword evidence="2" id="KW-0812">Transmembrane</keyword>
<protein>
    <recommendedName>
        <fullName evidence="5">Rh178</fullName>
    </recommendedName>
</protein>
<keyword evidence="2" id="KW-1133">Transmembrane helix</keyword>
<evidence type="ECO:0000313" key="3">
    <source>
        <dbReference type="EMBL" id="AEQ32292.1"/>
    </source>
</evidence>
<sequence>MPACAHKLRSGEHFARILTTQGFLLNPAASPRATMLSYMYVMCTFFRCTFAFTVTTLFVAFLLALTNEFCRCCGFSLRQRTRYLAVQRLLPMAATYRLCKRVFRAVSVPVHAVLSSFSAVSDDNPTPSAQLHANDHAAFTGGPNRAVRTRSLSLSRVLPRGACHHPVHTHTSYTTHTSADSSSSSSSPSSTFHSVLLHHATAAAQGSRLSRPPRPPRHHDNDNALNGTGARRKPASRHRSDYHDSSPRPARSAPKAL</sequence>
<reference evidence="3 4" key="1">
    <citation type="journal article" date="2011" name="J. Virol.">
        <title>Genomic sequencing and characterization of cynomolgus macaque cytomegalovirus.</title>
        <authorList>
            <person name="Marsh A.K."/>
            <person name="Willer D.O."/>
            <person name="Ambagala A.P."/>
            <person name="Dzamba M."/>
            <person name="Chan J.K."/>
            <person name="Pilon R."/>
            <person name="Fournier J."/>
            <person name="Sandstrom P."/>
            <person name="Brudno M."/>
            <person name="Macdonald K.S."/>
        </authorList>
    </citation>
    <scope>NUCLEOTIDE SEQUENCE [LARGE SCALE GENOMIC DNA]</scope>
    <source>
        <strain evidence="3 4">Ottawa</strain>
    </source>
</reference>
<accession>G8H0U4</accession>
<evidence type="ECO:0008006" key="5">
    <source>
        <dbReference type="Google" id="ProtNLM"/>
    </source>
</evidence>
<proteinExistence type="predicted"/>
<evidence type="ECO:0000256" key="2">
    <source>
        <dbReference type="SAM" id="Phobius"/>
    </source>
</evidence>
<keyword evidence="4" id="KW-1185">Reference proteome</keyword>
<name>G8H0U4_9BETA</name>
<feature type="region of interest" description="Disordered" evidence="1">
    <location>
        <begin position="163"/>
        <end position="257"/>
    </location>
</feature>
<organism evidence="3 4">
    <name type="scientific">macacine betaherpesvirus 8</name>
    <dbReference type="NCBI Taxonomy" id="2560567"/>
    <lineage>
        <taxon>Viruses</taxon>
        <taxon>Duplodnaviria</taxon>
        <taxon>Heunggongvirae</taxon>
        <taxon>Peploviricota</taxon>
        <taxon>Herviviricetes</taxon>
        <taxon>Herpesvirales</taxon>
        <taxon>Orthoherpesviridae</taxon>
        <taxon>Betaherpesvirinae</taxon>
        <taxon>Cytomegalovirus</taxon>
        <taxon>Cytomegalovirus macacinebeta8</taxon>
    </lineage>
</organism>
<feature type="compositionally biased region" description="Low complexity" evidence="1">
    <location>
        <begin position="169"/>
        <end position="194"/>
    </location>
</feature>
<dbReference type="Proteomes" id="UP000174965">
    <property type="component" value="Segment"/>
</dbReference>
<keyword evidence="2" id="KW-0472">Membrane</keyword>
<evidence type="ECO:0000256" key="1">
    <source>
        <dbReference type="SAM" id="MobiDB-lite"/>
    </source>
</evidence>
<feature type="transmembrane region" description="Helical" evidence="2">
    <location>
        <begin position="38"/>
        <end position="65"/>
    </location>
</feature>
<gene>
    <name evidence="3" type="ORF">cy203</name>
</gene>